<organism evidence="1">
    <name type="scientific">Zea mays</name>
    <name type="common">Maize</name>
    <dbReference type="NCBI Taxonomy" id="4577"/>
    <lineage>
        <taxon>Eukaryota</taxon>
        <taxon>Viridiplantae</taxon>
        <taxon>Streptophyta</taxon>
        <taxon>Embryophyta</taxon>
        <taxon>Tracheophyta</taxon>
        <taxon>Spermatophyta</taxon>
        <taxon>Magnoliopsida</taxon>
        <taxon>Liliopsida</taxon>
        <taxon>Poales</taxon>
        <taxon>Poaceae</taxon>
        <taxon>PACMAD clade</taxon>
        <taxon>Panicoideae</taxon>
        <taxon>Andropogonodae</taxon>
        <taxon>Andropogoneae</taxon>
        <taxon>Tripsacinae</taxon>
        <taxon>Zea</taxon>
    </lineage>
</organism>
<dbReference type="EMBL" id="BT039144">
    <property type="protein sequence ID" value="ACF84149.1"/>
    <property type="molecule type" value="mRNA"/>
</dbReference>
<evidence type="ECO:0000313" key="1">
    <source>
        <dbReference type="EMBL" id="ACF84149.1"/>
    </source>
</evidence>
<name>B4FPV6_MAIZE</name>
<dbReference type="AlphaFoldDB" id="B4FPV6"/>
<protein>
    <submittedName>
        <fullName evidence="1">Uncharacterized protein</fullName>
    </submittedName>
</protein>
<sequence>MCKSFIHSVCFMFEFPNFANIFCAVIFI</sequence>
<proteinExistence type="evidence at transcript level"/>
<accession>B4FPV6</accession>
<reference evidence="1" key="1">
    <citation type="journal article" date="2009" name="PLoS Genet.">
        <title>Sequencing, mapping, and analysis of 27,455 maize full-length cDNAs.</title>
        <authorList>
            <person name="Soderlund C."/>
            <person name="Descour A."/>
            <person name="Kudrna D."/>
            <person name="Bomhoff M."/>
            <person name="Boyd L."/>
            <person name="Currie J."/>
            <person name="Angelova A."/>
            <person name="Collura K."/>
            <person name="Wissotski M."/>
            <person name="Ashley E."/>
            <person name="Morrow D."/>
            <person name="Fernandes J."/>
            <person name="Walbot V."/>
            <person name="Yu Y."/>
        </authorList>
    </citation>
    <scope>NUCLEOTIDE SEQUENCE</scope>
    <source>
        <strain evidence="1">B73</strain>
    </source>
</reference>